<gene>
    <name evidence="1" type="ORF">Tasa_001_006</name>
</gene>
<comment type="caution">
    <text evidence="1">The sequence shown here is derived from an EMBL/GenBank/DDBJ whole genome shotgun (WGS) entry which is preliminary data.</text>
</comment>
<sequence length="271" mass="28574">MSRALVAQGHAVVAVVRDATRCASDIAFSEIRTADLADSGTALSRALDGARTIISTAHARHVPAILAASSPEARLICLGSTRKFTRWPDAHGRGVLAGERALMASGRPGIILHPTMIYGAAGEDNVQRLAALLRRLHVAPLPGGGFALVQPIEQGDVTRALLAAVSLHLDGPESLVIAGADAVPYRRFVQMVAGFSGIGRVRIVNVPAPLLMLGARVARLVPGLPRIGPDEIRRLLEDKAFDIGPMQARLGFAPIGLSEGLTRLFGTRHTI</sequence>
<keyword evidence="1" id="KW-0812">Transmembrane</keyword>
<evidence type="ECO:0000313" key="1">
    <source>
        <dbReference type="EMBL" id="GAN52691.1"/>
    </source>
</evidence>
<proteinExistence type="predicted"/>
<dbReference type="AlphaFoldDB" id="A0A0D6MGP4"/>
<dbReference type="Gene3D" id="3.40.50.720">
    <property type="entry name" value="NAD(P)-binding Rossmann-like Domain"/>
    <property type="match status" value="1"/>
</dbReference>
<keyword evidence="2" id="KW-1185">Reference proteome</keyword>
<organism evidence="1 2">
    <name type="scientific">Tanticharoenia sakaeratensis NBRC 103193</name>
    <dbReference type="NCBI Taxonomy" id="1231623"/>
    <lineage>
        <taxon>Bacteria</taxon>
        <taxon>Pseudomonadati</taxon>
        <taxon>Pseudomonadota</taxon>
        <taxon>Alphaproteobacteria</taxon>
        <taxon>Acetobacterales</taxon>
        <taxon>Acetobacteraceae</taxon>
        <taxon>Tanticharoenia</taxon>
    </lineage>
</organism>
<dbReference type="STRING" id="1231623.Tasa_001_006"/>
<keyword evidence="1" id="KW-0472">Membrane</keyword>
<accession>A0A0D6MGP4</accession>
<protein>
    <submittedName>
        <fullName evidence="1">Transmembrane oxidoreductase</fullName>
    </submittedName>
</protein>
<dbReference type="EMBL" id="BALE01000001">
    <property type="protein sequence ID" value="GAN52691.1"/>
    <property type="molecule type" value="Genomic_DNA"/>
</dbReference>
<evidence type="ECO:0000313" key="2">
    <source>
        <dbReference type="Proteomes" id="UP000032679"/>
    </source>
</evidence>
<dbReference type="InterPro" id="IPR036291">
    <property type="entry name" value="NAD(P)-bd_dom_sf"/>
</dbReference>
<dbReference type="Proteomes" id="UP000032679">
    <property type="component" value="Unassembled WGS sequence"/>
</dbReference>
<reference evidence="1 2" key="1">
    <citation type="submission" date="2012-10" db="EMBL/GenBank/DDBJ databases">
        <title>Genome sequencing of Tanticharoenia sakaeratensis NBRC 103193.</title>
        <authorList>
            <person name="Azuma Y."/>
            <person name="Hadano H."/>
            <person name="Hirakawa H."/>
            <person name="Matsushita K."/>
        </authorList>
    </citation>
    <scope>NUCLEOTIDE SEQUENCE [LARGE SCALE GENOMIC DNA]</scope>
    <source>
        <strain evidence="1 2">NBRC 103193</strain>
    </source>
</reference>
<name>A0A0D6MGP4_9PROT</name>
<dbReference type="SUPFAM" id="SSF51735">
    <property type="entry name" value="NAD(P)-binding Rossmann-fold domains"/>
    <property type="match status" value="1"/>
</dbReference>